<evidence type="ECO:0000256" key="7">
    <source>
        <dbReference type="ARBA" id="ARBA00023273"/>
    </source>
</evidence>
<keyword evidence="6" id="KW-0206">Cytoskeleton</keyword>
<evidence type="ECO:0000256" key="8">
    <source>
        <dbReference type="ARBA" id="ARBA00024919"/>
    </source>
</evidence>
<accession>A0ABM4E7L3</accession>
<evidence type="ECO:0000256" key="3">
    <source>
        <dbReference type="ARBA" id="ARBA00010767"/>
    </source>
</evidence>
<organism evidence="11 12">
    <name type="scientific">Apteryx mantelli</name>
    <name type="common">North Island brown kiwi</name>
    <dbReference type="NCBI Taxonomy" id="2696672"/>
    <lineage>
        <taxon>Eukaryota</taxon>
        <taxon>Metazoa</taxon>
        <taxon>Chordata</taxon>
        <taxon>Craniata</taxon>
        <taxon>Vertebrata</taxon>
        <taxon>Euteleostomi</taxon>
        <taxon>Archelosauria</taxon>
        <taxon>Archosauria</taxon>
        <taxon>Dinosauria</taxon>
        <taxon>Saurischia</taxon>
        <taxon>Theropoda</taxon>
        <taxon>Coelurosauria</taxon>
        <taxon>Aves</taxon>
        <taxon>Palaeognathae</taxon>
        <taxon>Apterygiformes</taxon>
        <taxon>Apterygidae</taxon>
        <taxon>Apteryx</taxon>
    </lineage>
</organism>
<comment type="function">
    <text evidence="8">Centrosomal protein required for establishing a robust mitotic centrosome architecture that can endure the forces that converge on the centrosomes during spindle formation. Required for stabilizing the expanded pericentriolar material around the centriole.</text>
</comment>
<protein>
    <recommendedName>
        <fullName evidence="4">Centrosomal protein kizuna</fullName>
    </recommendedName>
    <alternativeName>
        <fullName evidence="9">Polo-like kinase 1 substrate 1</fullName>
    </alternativeName>
</protein>
<sequence length="621" mass="68802">MKLKKYLKEIDERQKKALLRNQAFLKEFNQFEARMKTSSSEIIQKMEVQYGREIKSVLSLQGSSLPAQGDEEQQRSKQVPLVARQAGISTGTALSRGLYHPATIFMGRQMSAVSSTEDFGTQQKSFQPTKSFSISDPHSCRQAAQSSNMTDSCVVQTNSDMQSLNKSDKIDVETDLQMGEKMPVTSSISSENGRTHCLAIESDTNNSRINLAESEKSAKVNLPSHQRLSPENRTTDLKSDSSSRSVKEVVTSEHFAANEEKSRQPVSLVSAPEPVVSEKEHLQESLPEPEHGMNNCTSKQTSLDSSSDLTVSVTEEDEMINTTEPQQSLEDAYSEMALKAVNSEQGRDARSVERFSLQSSNLRTTEEEPSVSSAPEGDRLTFEGFSRLLQFVEDLVEIASPRCLALYQRGGSSSAAEMKQLISFCNQTGSLKEEDLEACEAVVLHQLQGLLQSILNGCLLPEKTLNVKGRAMGEEQIRSEQQLDLAMLWACLRKHALFLKKHRVLLTDEVAKMFDTLLVSEENVQDAQALPLSREVLPEECEDRSSIPSNESSYSLPSILNDSGEIKQAEQARWLGGGGARDREVTSWCEDESKEESVLEKIPITVCKSELLPVVHPGSPP</sequence>
<feature type="compositionally biased region" description="Low complexity" evidence="10">
    <location>
        <begin position="302"/>
        <end position="313"/>
    </location>
</feature>
<evidence type="ECO:0000256" key="6">
    <source>
        <dbReference type="ARBA" id="ARBA00023212"/>
    </source>
</evidence>
<feature type="region of interest" description="Disordered" evidence="10">
    <location>
        <begin position="214"/>
        <end position="328"/>
    </location>
</feature>
<keyword evidence="11" id="KW-1185">Reference proteome</keyword>
<keyword evidence="7" id="KW-0966">Cell projection</keyword>
<evidence type="ECO:0000256" key="5">
    <source>
        <dbReference type="ARBA" id="ARBA00022490"/>
    </source>
</evidence>
<feature type="compositionally biased region" description="Basic and acidic residues" evidence="10">
    <location>
        <begin position="228"/>
        <end position="263"/>
    </location>
</feature>
<feature type="compositionally biased region" description="Basic and acidic residues" evidence="10">
    <location>
        <begin position="276"/>
        <end position="291"/>
    </location>
</feature>
<dbReference type="PANTHER" id="PTHR16299">
    <property type="entry name" value="CENTROSOMAL PROTEIN KIZUNA"/>
    <property type="match status" value="1"/>
</dbReference>
<proteinExistence type="inferred from homology"/>
<evidence type="ECO:0000256" key="9">
    <source>
        <dbReference type="ARBA" id="ARBA00031153"/>
    </source>
</evidence>
<evidence type="ECO:0000256" key="2">
    <source>
        <dbReference type="ARBA" id="ARBA00004300"/>
    </source>
</evidence>
<dbReference type="GeneID" id="106499580"/>
<evidence type="ECO:0000256" key="1">
    <source>
        <dbReference type="ARBA" id="ARBA00004120"/>
    </source>
</evidence>
<keyword evidence="5" id="KW-0963">Cytoplasm</keyword>
<feature type="region of interest" description="Disordered" evidence="10">
    <location>
        <begin position="341"/>
        <end position="377"/>
    </location>
</feature>
<evidence type="ECO:0000313" key="11">
    <source>
        <dbReference type="Proteomes" id="UP001652627"/>
    </source>
</evidence>
<reference evidence="12" key="1">
    <citation type="submission" date="2025-08" db="UniProtKB">
        <authorList>
            <consortium name="RefSeq"/>
        </authorList>
    </citation>
    <scope>IDENTIFICATION</scope>
    <source>
        <tissue evidence="12">Blood</tissue>
    </source>
</reference>
<dbReference type="PANTHER" id="PTHR16299:SF2">
    <property type="entry name" value="CENTROSOMAL PROTEIN KIZUNA"/>
    <property type="match status" value="1"/>
</dbReference>
<name>A0ABM4E7L3_9AVES</name>
<dbReference type="RefSeq" id="XP_067148710.1">
    <property type="nucleotide sequence ID" value="XM_067292609.1"/>
</dbReference>
<evidence type="ECO:0000256" key="4">
    <source>
        <dbReference type="ARBA" id="ARBA00013872"/>
    </source>
</evidence>
<feature type="region of interest" description="Disordered" evidence="10">
    <location>
        <begin position="116"/>
        <end position="153"/>
    </location>
</feature>
<dbReference type="InterPro" id="IPR026742">
    <property type="entry name" value="Centrosomal_kizuma"/>
</dbReference>
<evidence type="ECO:0000256" key="10">
    <source>
        <dbReference type="SAM" id="MobiDB-lite"/>
    </source>
</evidence>
<dbReference type="Proteomes" id="UP001652627">
    <property type="component" value="Chromosome 3"/>
</dbReference>
<evidence type="ECO:0000313" key="12">
    <source>
        <dbReference type="RefSeq" id="XP_067148710.1"/>
    </source>
</evidence>
<gene>
    <name evidence="12" type="primary">KIZ</name>
</gene>
<comment type="similarity">
    <text evidence="3">Belongs to the kizuna family.</text>
</comment>
<comment type="subcellular location">
    <subcellularLocation>
        <location evidence="1">Cytoplasm</location>
        <location evidence="1">Cytoskeleton</location>
        <location evidence="1">Cilium basal body</location>
    </subcellularLocation>
    <subcellularLocation>
        <location evidence="2">Cytoplasm</location>
        <location evidence="2">Cytoskeleton</location>
        <location evidence="2">Microtubule organizing center</location>
        <location evidence="2">Centrosome</location>
    </subcellularLocation>
</comment>